<feature type="active site" description="Proton acceptor" evidence="7">
    <location>
        <position position="300"/>
    </location>
</feature>
<feature type="binding site" evidence="7">
    <location>
        <position position="115"/>
    </location>
    <ligand>
        <name>phosphoenolpyruvate</name>
        <dbReference type="ChEBI" id="CHEBI:58702"/>
    </ligand>
</feature>
<evidence type="ECO:0000259" key="8">
    <source>
        <dbReference type="Pfam" id="PF00275"/>
    </source>
</evidence>
<dbReference type="PANTHER" id="PTHR21090">
    <property type="entry name" value="AROM/DEHYDROQUINATE SYNTHASE"/>
    <property type="match status" value="1"/>
</dbReference>
<feature type="binding site" evidence="7">
    <location>
        <position position="19"/>
    </location>
    <ligand>
        <name>phosphoenolpyruvate</name>
        <dbReference type="ChEBI" id="CHEBI:58702"/>
    </ligand>
</feature>
<keyword evidence="3 7" id="KW-0028">Amino-acid biosynthesis</keyword>
<dbReference type="EMBL" id="AP027081">
    <property type="protein sequence ID" value="BDU77182.1"/>
    <property type="molecule type" value="Genomic_DNA"/>
</dbReference>
<evidence type="ECO:0000313" key="10">
    <source>
        <dbReference type="Proteomes" id="UP001228113"/>
    </source>
</evidence>
<dbReference type="CDD" id="cd01556">
    <property type="entry name" value="EPSP_synthase"/>
    <property type="match status" value="1"/>
</dbReference>
<feature type="binding site" evidence="7">
    <location>
        <position position="372"/>
    </location>
    <ligand>
        <name>phosphoenolpyruvate</name>
        <dbReference type="ChEBI" id="CHEBI:58702"/>
    </ligand>
</feature>
<dbReference type="SUPFAM" id="SSF55205">
    <property type="entry name" value="EPT/RTPC-like"/>
    <property type="match status" value="1"/>
</dbReference>
<dbReference type="RefSeq" id="WP_243335171.1">
    <property type="nucleotide sequence ID" value="NZ_AP027081.1"/>
</dbReference>
<gene>
    <name evidence="7" type="primary">aroA</name>
    <name evidence="9" type="ORF">METESE_21400</name>
</gene>
<dbReference type="Gene3D" id="3.65.10.10">
    <property type="entry name" value="Enolpyruvate transferase domain"/>
    <property type="match status" value="2"/>
</dbReference>
<keyword evidence="5 7" id="KW-0057">Aromatic amino acid biosynthesis</keyword>
<sequence length="414" mass="42671">MIHTAPGTLSGRLRAPASKSHLQRLLLAASLAEGTCVIRNPGESADGQACLAVIQGLGARVARGADRVEVTGGAGPAAEVLDCGESGFCLRAAAAVAALAPRASTLQARGSLRLRPMDMVLDPLRQLGAACDAAGGLPPVRVRGPLLGGDVTVDGRASSQFLSGLLLALPRAPRDSRVIVEGLRSAPYVRMTLGVLEAFGARVRASEDLAVLEVPGGQTFRPVDLAVEGDWSGAAFLLVAGAVAGDVAVEGLDPRSAQADRAVVAALEAAGARLAWEDGALRARRSDLAGFTFDATDCPDLFPPLAALACHARGRTRLKGASRLRAKESDRAEALVTELSALGARIAVTGDWMEIDGGPLAGGRVDPRNDHRIAMAGAVAGLVSREGVALDGEHCVDKSYPGFFRDLESLRGEP</sequence>
<feature type="binding site" evidence="7">
    <location>
        <position position="327"/>
    </location>
    <ligand>
        <name>3-phosphoshikimate</name>
        <dbReference type="ChEBI" id="CHEBI:145989"/>
    </ligand>
</feature>
<feature type="binding site" evidence="7">
    <location>
        <position position="331"/>
    </location>
    <ligand>
        <name>phosphoenolpyruvate</name>
        <dbReference type="ChEBI" id="CHEBI:58702"/>
    </ligand>
</feature>
<dbReference type="GO" id="GO:0005737">
    <property type="term" value="C:cytoplasm"/>
    <property type="evidence" value="ECO:0007669"/>
    <property type="project" value="UniProtKB-SubCell"/>
</dbReference>
<comment type="subunit">
    <text evidence="7">Monomer.</text>
</comment>
<evidence type="ECO:0000256" key="4">
    <source>
        <dbReference type="ARBA" id="ARBA00022679"/>
    </source>
</evidence>
<comment type="function">
    <text evidence="7">Catalyzes the transfer of the enolpyruvyl moiety of phosphoenolpyruvate (PEP) to the 5-hydroxyl of shikimate-3-phosphate (S3P) to produce enolpyruvyl shikimate-3-phosphate and inorganic phosphate.</text>
</comment>
<protein>
    <recommendedName>
        <fullName evidence="7">3-phosphoshikimate 1-carboxyvinyltransferase</fullName>
        <ecNumber evidence="7">2.5.1.19</ecNumber>
    </recommendedName>
    <alternativeName>
        <fullName evidence="7">5-enolpyruvylshikimate-3-phosphate synthase</fullName>
        <shortName evidence="7">EPSP synthase</shortName>
        <shortName evidence="7">EPSPS</shortName>
    </alternativeName>
</protein>
<feature type="binding site" evidence="7">
    <location>
        <position position="300"/>
    </location>
    <ligand>
        <name>3-phosphoshikimate</name>
        <dbReference type="ChEBI" id="CHEBI:145989"/>
    </ligand>
</feature>
<comment type="subcellular location">
    <subcellularLocation>
        <location evidence="7">Cytoplasm</location>
    </subcellularLocation>
</comment>
<dbReference type="GO" id="GO:0003866">
    <property type="term" value="F:3-phosphoshikimate 1-carboxyvinyltransferase activity"/>
    <property type="evidence" value="ECO:0007669"/>
    <property type="project" value="UniProtKB-UniRule"/>
</dbReference>
<comment type="catalytic activity">
    <reaction evidence="6">
        <text>3-phosphoshikimate + phosphoenolpyruvate = 5-O-(1-carboxyvinyl)-3-phosphoshikimate + phosphate</text>
        <dbReference type="Rhea" id="RHEA:21256"/>
        <dbReference type="ChEBI" id="CHEBI:43474"/>
        <dbReference type="ChEBI" id="CHEBI:57701"/>
        <dbReference type="ChEBI" id="CHEBI:58702"/>
        <dbReference type="ChEBI" id="CHEBI:145989"/>
        <dbReference type="EC" id="2.5.1.19"/>
    </reaction>
    <physiologicalReaction direction="left-to-right" evidence="6">
        <dbReference type="Rhea" id="RHEA:21257"/>
    </physiologicalReaction>
</comment>
<reference evidence="9" key="1">
    <citation type="journal article" date="2023" name="Int. J. Syst. Evol. Microbiol.">
        <title>Mesoterricola silvestris gen. nov., sp. nov., Mesoterricola sediminis sp. nov., Geothrix oryzae sp. nov., Geothrix edaphica sp. nov., Geothrix rubra sp. nov., and Geothrix limicola sp. nov., six novel members of Acidobacteriota isolated from soils.</title>
        <authorList>
            <person name="Itoh H."/>
            <person name="Sugisawa Y."/>
            <person name="Mise K."/>
            <person name="Xu Z."/>
            <person name="Kuniyasu M."/>
            <person name="Ushijima N."/>
            <person name="Kawano K."/>
            <person name="Kobayashi E."/>
            <person name="Shiratori Y."/>
            <person name="Masuda Y."/>
            <person name="Senoo K."/>
        </authorList>
    </citation>
    <scope>NUCLEOTIDE SEQUENCE</scope>
    <source>
        <strain evidence="9">W786</strain>
    </source>
</reference>
<dbReference type="InterPro" id="IPR013792">
    <property type="entry name" value="RNA3'P_cycl/enolpyr_Trfase_a/b"/>
</dbReference>
<feature type="binding site" evidence="7">
    <location>
        <position position="24"/>
    </location>
    <ligand>
        <name>3-phosphoshikimate</name>
        <dbReference type="ChEBI" id="CHEBI:145989"/>
    </ligand>
</feature>
<evidence type="ECO:0000256" key="7">
    <source>
        <dbReference type="HAMAP-Rule" id="MF_00210"/>
    </source>
</evidence>
<evidence type="ECO:0000256" key="6">
    <source>
        <dbReference type="ARBA" id="ARBA00044633"/>
    </source>
</evidence>
<dbReference type="PANTHER" id="PTHR21090:SF5">
    <property type="entry name" value="PENTAFUNCTIONAL AROM POLYPEPTIDE"/>
    <property type="match status" value="1"/>
</dbReference>
<comment type="pathway">
    <text evidence="1 7">Metabolic intermediate biosynthesis; chorismate biosynthesis; chorismate from D-erythrose 4-phosphate and phosphoenolpyruvate: step 6/7.</text>
</comment>
<dbReference type="HAMAP" id="MF_00210">
    <property type="entry name" value="EPSP_synth"/>
    <property type="match status" value="1"/>
</dbReference>
<proteinExistence type="inferred from homology"/>
<feature type="binding site" evidence="7">
    <location>
        <position position="159"/>
    </location>
    <ligand>
        <name>3-phosphoshikimate</name>
        <dbReference type="ChEBI" id="CHEBI:145989"/>
    </ligand>
</feature>
<dbReference type="AlphaFoldDB" id="A0AA48KEC0"/>
<dbReference type="InterPro" id="IPR006264">
    <property type="entry name" value="EPSP_synthase"/>
</dbReference>
<feature type="binding site" evidence="7">
    <location>
        <position position="158"/>
    </location>
    <ligand>
        <name>3-phosphoshikimate</name>
        <dbReference type="ChEBI" id="CHEBI:145989"/>
    </ligand>
</feature>
<feature type="binding site" evidence="7">
    <location>
        <position position="160"/>
    </location>
    <ligand>
        <name>3-phosphoshikimate</name>
        <dbReference type="ChEBI" id="CHEBI:145989"/>
    </ligand>
</feature>
<organism evidence="9 10">
    <name type="scientific">Mesoterricola sediminis</name>
    <dbReference type="NCBI Taxonomy" id="2927980"/>
    <lineage>
        <taxon>Bacteria</taxon>
        <taxon>Pseudomonadati</taxon>
        <taxon>Acidobacteriota</taxon>
        <taxon>Holophagae</taxon>
        <taxon>Holophagales</taxon>
        <taxon>Holophagaceae</taxon>
        <taxon>Mesoterricola</taxon>
    </lineage>
</organism>
<dbReference type="NCBIfam" id="TIGR01356">
    <property type="entry name" value="aroA"/>
    <property type="match status" value="1"/>
</dbReference>
<feature type="binding site" evidence="7">
    <location>
        <position position="398"/>
    </location>
    <ligand>
        <name>phosphoenolpyruvate</name>
        <dbReference type="ChEBI" id="CHEBI:58702"/>
    </ligand>
</feature>
<evidence type="ECO:0000256" key="2">
    <source>
        <dbReference type="ARBA" id="ARBA00009948"/>
    </source>
</evidence>
<feature type="binding site" evidence="7">
    <location>
        <position position="185"/>
    </location>
    <ligand>
        <name>3-phosphoshikimate</name>
        <dbReference type="ChEBI" id="CHEBI:145989"/>
    </ligand>
</feature>
<feature type="binding site" evidence="7">
    <location>
        <position position="20"/>
    </location>
    <ligand>
        <name>3-phosphoshikimate</name>
        <dbReference type="ChEBI" id="CHEBI:145989"/>
    </ligand>
</feature>
<dbReference type="PIRSF" id="PIRSF000505">
    <property type="entry name" value="EPSPS"/>
    <property type="match status" value="1"/>
</dbReference>
<dbReference type="InterPro" id="IPR001986">
    <property type="entry name" value="Enolpyruvate_Tfrase_dom"/>
</dbReference>
<comment type="similarity">
    <text evidence="2 7">Belongs to the EPSP synthase family.</text>
</comment>
<feature type="binding site" evidence="7">
    <location>
        <position position="19"/>
    </location>
    <ligand>
        <name>3-phosphoshikimate</name>
        <dbReference type="ChEBI" id="CHEBI:145989"/>
    </ligand>
</feature>
<feature type="domain" description="Enolpyruvate transferase" evidence="8">
    <location>
        <begin position="5"/>
        <end position="407"/>
    </location>
</feature>
<name>A0AA48KEC0_9BACT</name>
<accession>A0AA48KEC0</accession>
<comment type="caution">
    <text evidence="7">Lacks conserved residue(s) required for the propagation of feature annotation.</text>
</comment>
<dbReference type="KEGG" id="msea:METESE_21400"/>
<evidence type="ECO:0000256" key="3">
    <source>
        <dbReference type="ARBA" id="ARBA00022605"/>
    </source>
</evidence>
<dbReference type="Pfam" id="PF00275">
    <property type="entry name" value="EPSP_synthase"/>
    <property type="match status" value="1"/>
</dbReference>
<dbReference type="EC" id="2.5.1.19" evidence="7"/>
<dbReference type="InterPro" id="IPR036968">
    <property type="entry name" value="Enolpyruvate_Tfrase_sf"/>
</dbReference>
<evidence type="ECO:0000256" key="5">
    <source>
        <dbReference type="ARBA" id="ARBA00023141"/>
    </source>
</evidence>
<dbReference type="GO" id="GO:0009073">
    <property type="term" value="P:aromatic amino acid family biosynthetic process"/>
    <property type="evidence" value="ECO:0007669"/>
    <property type="project" value="UniProtKB-KW"/>
</dbReference>
<evidence type="ECO:0000313" key="9">
    <source>
        <dbReference type="EMBL" id="BDU77182.1"/>
    </source>
</evidence>
<keyword evidence="4 7" id="KW-0808">Transferase</keyword>
<evidence type="ECO:0000256" key="1">
    <source>
        <dbReference type="ARBA" id="ARBA00004811"/>
    </source>
</evidence>
<dbReference type="GO" id="GO:0008652">
    <property type="term" value="P:amino acid biosynthetic process"/>
    <property type="evidence" value="ECO:0007669"/>
    <property type="project" value="UniProtKB-KW"/>
</dbReference>
<dbReference type="GO" id="GO:0009423">
    <property type="term" value="P:chorismate biosynthetic process"/>
    <property type="evidence" value="ECO:0007669"/>
    <property type="project" value="UniProtKB-UniRule"/>
</dbReference>
<keyword evidence="7" id="KW-0963">Cytoplasm</keyword>
<keyword evidence="10" id="KW-1185">Reference proteome</keyword>
<dbReference type="Proteomes" id="UP001228113">
    <property type="component" value="Chromosome"/>
</dbReference>
<feature type="binding site" evidence="7">
    <location>
        <position position="160"/>
    </location>
    <ligand>
        <name>phosphoenolpyruvate</name>
        <dbReference type="ChEBI" id="CHEBI:58702"/>
    </ligand>
</feature>
<feature type="binding site" evidence="7">
    <location>
        <position position="87"/>
    </location>
    <ligand>
        <name>phosphoenolpyruvate</name>
        <dbReference type="ChEBI" id="CHEBI:58702"/>
    </ligand>
</feature>